<dbReference type="PANTHER" id="PTHR42951:SF4">
    <property type="entry name" value="ACYL-COENZYME A THIOESTERASE MBLAC2"/>
    <property type="match status" value="1"/>
</dbReference>
<dbReference type="Proteomes" id="UP000186535">
    <property type="component" value="Unassembled WGS sequence"/>
</dbReference>
<reference evidence="2 3" key="1">
    <citation type="submission" date="2016-11" db="EMBL/GenBank/DDBJ databases">
        <title>Identification of Bacillus cereus isolated from egg-white.</title>
        <authorList>
            <person name="Soni A."/>
            <person name="Oey I."/>
            <person name="Silcock P."/>
            <person name="Bremer P."/>
        </authorList>
    </citation>
    <scope>NUCLEOTIDE SEQUENCE [LARGE SCALE GENOMIC DNA]</scope>
    <source>
        <strain evidence="2 3">NZAS03</strain>
    </source>
</reference>
<accession>A0A1C4BH56</accession>
<name>A0A1C4BH56_BACCE</name>
<feature type="domain" description="Metallo-beta-lactamase" evidence="1">
    <location>
        <begin position="29"/>
        <end position="219"/>
    </location>
</feature>
<dbReference type="InterPro" id="IPR001279">
    <property type="entry name" value="Metallo-B-lactamas"/>
</dbReference>
<dbReference type="RefSeq" id="WP_073517900.1">
    <property type="nucleotide sequence ID" value="NZ_MPOM01000006.1"/>
</dbReference>
<dbReference type="Gene3D" id="3.60.15.10">
    <property type="entry name" value="Ribonuclease Z/Hydroxyacylglutathione hydrolase-like"/>
    <property type="match status" value="1"/>
</dbReference>
<dbReference type="GO" id="GO:0016787">
    <property type="term" value="F:hydrolase activity"/>
    <property type="evidence" value="ECO:0007669"/>
    <property type="project" value="UniProtKB-KW"/>
</dbReference>
<evidence type="ECO:0000313" key="2">
    <source>
        <dbReference type="EMBL" id="OKA36226.1"/>
    </source>
</evidence>
<dbReference type="InterPro" id="IPR050855">
    <property type="entry name" value="NDM-1-like"/>
</dbReference>
<comment type="caution">
    <text evidence="2">The sequence shown here is derived from an EMBL/GenBank/DDBJ whole genome shotgun (WGS) entry which is preliminary data.</text>
</comment>
<keyword evidence="2" id="KW-0378">Hydrolase</keyword>
<dbReference type="EMBL" id="MPON01000006">
    <property type="protein sequence ID" value="OKA36226.1"/>
    <property type="molecule type" value="Genomic_DNA"/>
</dbReference>
<sequence>MTIPQDPWFTVMQIAQNTYAISEYGHWEKVHSFLLIGDTAAILIDTGLGIDNMKRITDQLTNLPITVVTTHVHWDHIGSHAQYEEIYVHALEEDWLINGIKGLPITQIRHDMARDITLPTPKTFQPETFEPFQGTPTKLLQDGDMIDIGNRKIQIIHTPGHSPGHICLYDYETAFLFTGDLLYEGTIFAFYPTTNPVDFVQSLRKITNFSPINQIYGSHHTLGLPPTILKEVKCAIQYLSDNNLIQHGTGTHSFQNFSIQF</sequence>
<evidence type="ECO:0000313" key="3">
    <source>
        <dbReference type="Proteomes" id="UP000186535"/>
    </source>
</evidence>
<dbReference type="AlphaFoldDB" id="A0A1C4BH56"/>
<gene>
    <name evidence="2" type="ORF">BJR07_19335</name>
</gene>
<evidence type="ECO:0000259" key="1">
    <source>
        <dbReference type="SMART" id="SM00849"/>
    </source>
</evidence>
<proteinExistence type="predicted"/>
<dbReference type="SUPFAM" id="SSF56281">
    <property type="entry name" value="Metallo-hydrolase/oxidoreductase"/>
    <property type="match status" value="1"/>
</dbReference>
<dbReference type="Pfam" id="PF00753">
    <property type="entry name" value="Lactamase_B"/>
    <property type="match status" value="1"/>
</dbReference>
<dbReference type="InterPro" id="IPR036866">
    <property type="entry name" value="RibonucZ/Hydroxyglut_hydro"/>
</dbReference>
<dbReference type="PANTHER" id="PTHR42951">
    <property type="entry name" value="METALLO-BETA-LACTAMASE DOMAIN-CONTAINING"/>
    <property type="match status" value="1"/>
</dbReference>
<organism evidence="2 3">
    <name type="scientific">Bacillus cereus</name>
    <dbReference type="NCBI Taxonomy" id="1396"/>
    <lineage>
        <taxon>Bacteria</taxon>
        <taxon>Bacillati</taxon>
        <taxon>Bacillota</taxon>
        <taxon>Bacilli</taxon>
        <taxon>Bacillales</taxon>
        <taxon>Bacillaceae</taxon>
        <taxon>Bacillus</taxon>
        <taxon>Bacillus cereus group</taxon>
    </lineage>
</organism>
<protein>
    <submittedName>
        <fullName evidence="2">MBL fold metallo-hydrolase</fullName>
    </submittedName>
</protein>
<dbReference type="SMART" id="SM00849">
    <property type="entry name" value="Lactamase_B"/>
    <property type="match status" value="1"/>
</dbReference>